<dbReference type="SUPFAM" id="SSF56801">
    <property type="entry name" value="Acetyl-CoA synthetase-like"/>
    <property type="match status" value="1"/>
</dbReference>
<name>A0AAW1RYD4_9CHLO</name>
<sequence>MQSLAEVLDGTPDEPSLILAEKASPVLYRKTLLHLACALALHLRKVGLKPGNVVTLLLSNTPEFVIAFFGITLARAIAAPLNPAYRREEIHYFCNDAGTKLLLLSEGTRAEDAAKGLLIPTLRMKLQYPSESSAAGTHELELLGACNQPVKIAAFPSSSNVSKPVEHQLGPLEDGPRGDDVALLLHTSGTTSKPKAVPLTHANLVASLANTMSTYEMQPSDRSLLVMPLFHVHGLMAGCLVPLAAGGSVILPAEGRFAASTFWRDAVQHQATFFTAVPTMHQILLQRSEADYPRDTPPPLRFIRSCSSPLAPAVLESLEAAFGVSVLEAYAMTEASHQMTANPLPKHGPHIPGSVGTPQGSVRLTILDSHCEPVEQGHVGEVCALGPNITKGYVGRPEANKEAYAGGWFHTGDQGYMDDKGYLHLTGRIKELINRGGEKISPVEVDNALLSHPSVQEAVTFAAPDNMYGERVAAAVVLDRHPSNAAAAIADIKAQVSEPIAAFKVPEDIFICKSIPKAATGKIQRRKMVDVFIPDAS</sequence>
<evidence type="ECO:0000256" key="1">
    <source>
        <dbReference type="ARBA" id="ARBA00006432"/>
    </source>
</evidence>
<dbReference type="PROSITE" id="PS00455">
    <property type="entry name" value="AMP_BINDING"/>
    <property type="match status" value="1"/>
</dbReference>
<dbReference type="Proteomes" id="UP001438707">
    <property type="component" value="Unassembled WGS sequence"/>
</dbReference>
<feature type="domain" description="AMP-binding enzyme C-terminal" evidence="5">
    <location>
        <begin position="444"/>
        <end position="522"/>
    </location>
</feature>
<evidence type="ECO:0000256" key="2">
    <source>
        <dbReference type="ARBA" id="ARBA00022598"/>
    </source>
</evidence>
<dbReference type="PANTHER" id="PTHR43201:SF5">
    <property type="entry name" value="MEDIUM-CHAIN ACYL-COA LIGASE ACSF2, MITOCHONDRIAL"/>
    <property type="match status" value="1"/>
</dbReference>
<evidence type="ECO:0000313" key="6">
    <source>
        <dbReference type="EMBL" id="KAK9838744.1"/>
    </source>
</evidence>
<dbReference type="EMBL" id="JALJOS010000005">
    <property type="protein sequence ID" value="KAK9838744.1"/>
    <property type="molecule type" value="Genomic_DNA"/>
</dbReference>
<reference evidence="6 7" key="1">
    <citation type="journal article" date="2024" name="Nat. Commun.">
        <title>Phylogenomics reveals the evolutionary origins of lichenization in chlorophyte algae.</title>
        <authorList>
            <person name="Puginier C."/>
            <person name="Libourel C."/>
            <person name="Otte J."/>
            <person name="Skaloud P."/>
            <person name="Haon M."/>
            <person name="Grisel S."/>
            <person name="Petersen M."/>
            <person name="Berrin J.G."/>
            <person name="Delaux P.M."/>
            <person name="Dal Grande F."/>
            <person name="Keller J."/>
        </authorList>
    </citation>
    <scope>NUCLEOTIDE SEQUENCE [LARGE SCALE GENOMIC DNA]</scope>
    <source>
        <strain evidence="6 7">SAG 2145</strain>
    </source>
</reference>
<feature type="region of interest" description="Disordered" evidence="3">
    <location>
        <begin position="340"/>
        <end position="359"/>
    </location>
</feature>
<gene>
    <name evidence="6" type="ORF">WJX74_002449</name>
</gene>
<dbReference type="GO" id="GO:0031956">
    <property type="term" value="F:medium-chain fatty acid-CoA ligase activity"/>
    <property type="evidence" value="ECO:0007669"/>
    <property type="project" value="TreeGrafter"/>
</dbReference>
<comment type="caution">
    <text evidence="6">The sequence shown here is derived from an EMBL/GenBank/DDBJ whole genome shotgun (WGS) entry which is preliminary data.</text>
</comment>
<accession>A0AAW1RYD4</accession>
<dbReference type="Pfam" id="PF00501">
    <property type="entry name" value="AMP-binding"/>
    <property type="match status" value="1"/>
</dbReference>
<evidence type="ECO:0000259" key="4">
    <source>
        <dbReference type="Pfam" id="PF00501"/>
    </source>
</evidence>
<evidence type="ECO:0000259" key="5">
    <source>
        <dbReference type="Pfam" id="PF13193"/>
    </source>
</evidence>
<proteinExistence type="inferred from homology"/>
<feature type="domain" description="AMP-dependent synthetase/ligase" evidence="4">
    <location>
        <begin position="31"/>
        <end position="393"/>
    </location>
</feature>
<dbReference type="InterPro" id="IPR020845">
    <property type="entry name" value="AMP-binding_CS"/>
</dbReference>
<keyword evidence="7" id="KW-1185">Reference proteome</keyword>
<dbReference type="AlphaFoldDB" id="A0AAW1RYD4"/>
<evidence type="ECO:0000313" key="7">
    <source>
        <dbReference type="Proteomes" id="UP001438707"/>
    </source>
</evidence>
<keyword evidence="2" id="KW-0436">Ligase</keyword>
<dbReference type="InterPro" id="IPR042099">
    <property type="entry name" value="ANL_N_sf"/>
</dbReference>
<dbReference type="GO" id="GO:0006631">
    <property type="term" value="P:fatty acid metabolic process"/>
    <property type="evidence" value="ECO:0007669"/>
    <property type="project" value="TreeGrafter"/>
</dbReference>
<dbReference type="PANTHER" id="PTHR43201">
    <property type="entry name" value="ACYL-COA SYNTHETASE"/>
    <property type="match status" value="1"/>
</dbReference>
<dbReference type="Pfam" id="PF13193">
    <property type="entry name" value="AMP-binding_C"/>
    <property type="match status" value="1"/>
</dbReference>
<dbReference type="Gene3D" id="3.30.300.30">
    <property type="match status" value="1"/>
</dbReference>
<dbReference type="InterPro" id="IPR000873">
    <property type="entry name" value="AMP-dep_synth/lig_dom"/>
</dbReference>
<comment type="similarity">
    <text evidence="1">Belongs to the ATP-dependent AMP-binding enzyme family.</text>
</comment>
<dbReference type="Gene3D" id="3.40.50.12780">
    <property type="entry name" value="N-terminal domain of ligase-like"/>
    <property type="match status" value="1"/>
</dbReference>
<dbReference type="InterPro" id="IPR025110">
    <property type="entry name" value="AMP-bd_C"/>
</dbReference>
<dbReference type="InterPro" id="IPR045851">
    <property type="entry name" value="AMP-bd_C_sf"/>
</dbReference>
<evidence type="ECO:0000256" key="3">
    <source>
        <dbReference type="SAM" id="MobiDB-lite"/>
    </source>
</evidence>
<organism evidence="6 7">
    <name type="scientific">Apatococcus lobatus</name>
    <dbReference type="NCBI Taxonomy" id="904363"/>
    <lineage>
        <taxon>Eukaryota</taxon>
        <taxon>Viridiplantae</taxon>
        <taxon>Chlorophyta</taxon>
        <taxon>core chlorophytes</taxon>
        <taxon>Trebouxiophyceae</taxon>
        <taxon>Chlorellales</taxon>
        <taxon>Chlorellaceae</taxon>
        <taxon>Apatococcus</taxon>
    </lineage>
</organism>
<protein>
    <submittedName>
        <fullName evidence="6">Uncharacterized protein</fullName>
    </submittedName>
</protein>